<reference evidence="1 2" key="1">
    <citation type="journal article" date="2021" name="Hortic Res">
        <title>Chromosome-scale assembly of the Dendrobium chrysotoxum genome enhances the understanding of orchid evolution.</title>
        <authorList>
            <person name="Zhang Y."/>
            <person name="Zhang G.Q."/>
            <person name="Zhang D."/>
            <person name="Liu X.D."/>
            <person name="Xu X.Y."/>
            <person name="Sun W.H."/>
            <person name="Yu X."/>
            <person name="Zhu X."/>
            <person name="Wang Z.W."/>
            <person name="Zhao X."/>
            <person name="Zhong W.Y."/>
            <person name="Chen H."/>
            <person name="Yin W.L."/>
            <person name="Huang T."/>
            <person name="Niu S.C."/>
            <person name="Liu Z.J."/>
        </authorList>
    </citation>
    <scope>NUCLEOTIDE SEQUENCE [LARGE SCALE GENOMIC DNA]</scope>
    <source>
        <strain evidence="1">Lindl</strain>
    </source>
</reference>
<evidence type="ECO:0000313" key="1">
    <source>
        <dbReference type="EMBL" id="KAH0468684.1"/>
    </source>
</evidence>
<dbReference type="Proteomes" id="UP000775213">
    <property type="component" value="Unassembled WGS sequence"/>
</dbReference>
<dbReference type="AlphaFoldDB" id="A0AAV7HKF0"/>
<evidence type="ECO:0000313" key="2">
    <source>
        <dbReference type="Proteomes" id="UP000775213"/>
    </source>
</evidence>
<dbReference type="PANTHER" id="PTHR47570">
    <property type="entry name" value="ZINC ION BINDING PROTEIN"/>
    <property type="match status" value="1"/>
</dbReference>
<name>A0AAV7HKF0_DENCH</name>
<accession>A0AAV7HKF0</accession>
<proteinExistence type="predicted"/>
<gene>
    <name evidence="1" type="ORF">IEQ34_001916</name>
</gene>
<sequence>MEVHLKELFTRFQEQFSSGPGLGPTSGTCLLKVEGIPTAFIKSLFRASAALYRTEPWKRLRPCHLFGVRIGKEFDWPGKKQPFPCAQFIGGDGGDLGFHMFKSDLDAQKMSGLSETSVPTDVELLRVMFMPESLLLPSTKRMIRTLSVDAEAGDKFPIIDVARRTSTGNRFRNPTAEELRYVYAFMKAITLVHPFLQFADNALSGKRRVMKFEPFIETVDVQWPPELPRAGELVAVTISHPPGQVYQEKKLNAQNSMQAAKHVEEEEEEILQ</sequence>
<dbReference type="PANTHER" id="PTHR47570:SF2">
    <property type="entry name" value="MYND-TYPE DOMAIN-CONTAINING PROTEIN"/>
    <property type="match status" value="1"/>
</dbReference>
<protein>
    <submittedName>
        <fullName evidence="1">Uncharacterized protein</fullName>
    </submittedName>
</protein>
<dbReference type="EMBL" id="JAGFBR010000003">
    <property type="protein sequence ID" value="KAH0468684.1"/>
    <property type="molecule type" value="Genomic_DNA"/>
</dbReference>
<keyword evidence="2" id="KW-1185">Reference proteome</keyword>
<comment type="caution">
    <text evidence="1">The sequence shown here is derived from an EMBL/GenBank/DDBJ whole genome shotgun (WGS) entry which is preliminary data.</text>
</comment>
<organism evidence="1 2">
    <name type="scientific">Dendrobium chrysotoxum</name>
    <name type="common">Orchid</name>
    <dbReference type="NCBI Taxonomy" id="161865"/>
    <lineage>
        <taxon>Eukaryota</taxon>
        <taxon>Viridiplantae</taxon>
        <taxon>Streptophyta</taxon>
        <taxon>Embryophyta</taxon>
        <taxon>Tracheophyta</taxon>
        <taxon>Spermatophyta</taxon>
        <taxon>Magnoliopsida</taxon>
        <taxon>Liliopsida</taxon>
        <taxon>Asparagales</taxon>
        <taxon>Orchidaceae</taxon>
        <taxon>Epidendroideae</taxon>
        <taxon>Malaxideae</taxon>
        <taxon>Dendrobiinae</taxon>
        <taxon>Dendrobium</taxon>
    </lineage>
</organism>